<dbReference type="PROSITE" id="PS50263">
    <property type="entry name" value="CN_HYDROLASE"/>
    <property type="match status" value="1"/>
</dbReference>
<evidence type="ECO:0000256" key="7">
    <source>
        <dbReference type="ARBA" id="ARBA00023315"/>
    </source>
</evidence>
<comment type="similarity">
    <text evidence="8">Belongs to the CN hydrolase family. Apolipoprotein N-acyltransferase subfamily.</text>
</comment>
<accession>A0A1B1BQH6</accession>
<evidence type="ECO:0000256" key="4">
    <source>
        <dbReference type="ARBA" id="ARBA00022692"/>
    </source>
</evidence>
<comment type="catalytic activity">
    <reaction evidence="8">
        <text>N-terminal S-1,2-diacyl-sn-glyceryl-L-cysteinyl-[lipoprotein] + a glycerophospholipid = N-acyl-S-1,2-diacyl-sn-glyceryl-L-cysteinyl-[lipoprotein] + a 2-acyl-sn-glycero-3-phospholipid + H(+)</text>
        <dbReference type="Rhea" id="RHEA:48228"/>
        <dbReference type="Rhea" id="RHEA-COMP:14681"/>
        <dbReference type="Rhea" id="RHEA-COMP:14684"/>
        <dbReference type="ChEBI" id="CHEBI:15378"/>
        <dbReference type="ChEBI" id="CHEBI:136912"/>
        <dbReference type="ChEBI" id="CHEBI:140656"/>
        <dbReference type="ChEBI" id="CHEBI:140657"/>
        <dbReference type="ChEBI" id="CHEBI:140660"/>
        <dbReference type="EC" id="2.3.1.269"/>
    </reaction>
</comment>
<dbReference type="InterPro" id="IPR036526">
    <property type="entry name" value="C-N_Hydrolase_sf"/>
</dbReference>
<comment type="pathway">
    <text evidence="8">Protein modification; lipoprotein biosynthesis (N-acyl transfer).</text>
</comment>
<evidence type="ECO:0000256" key="8">
    <source>
        <dbReference type="HAMAP-Rule" id="MF_01148"/>
    </source>
</evidence>
<dbReference type="PATRIC" id="fig|670052.7.peg.4045"/>
<organism evidence="11 12">
    <name type="scientific">Cryobacterium arcticum</name>
    <dbReference type="NCBI Taxonomy" id="670052"/>
    <lineage>
        <taxon>Bacteria</taxon>
        <taxon>Bacillati</taxon>
        <taxon>Actinomycetota</taxon>
        <taxon>Actinomycetes</taxon>
        <taxon>Micrococcales</taxon>
        <taxon>Microbacteriaceae</taxon>
        <taxon>Cryobacterium</taxon>
    </lineage>
</organism>
<feature type="domain" description="CN hydrolase" evidence="10">
    <location>
        <begin position="165"/>
        <end position="410"/>
    </location>
</feature>
<keyword evidence="5 8" id="KW-1133">Transmembrane helix</keyword>
<feature type="transmembrane region" description="Helical" evidence="8">
    <location>
        <begin position="105"/>
        <end position="126"/>
    </location>
</feature>
<geneLocation type="plasmid" evidence="12">
    <name>pp27867_1</name>
</geneLocation>
<comment type="function">
    <text evidence="8">Catalyzes the phospholipid dependent N-acylation of the N-terminal cysteine of apolipoprotein, the last step in lipoprotein maturation.</text>
</comment>
<evidence type="ECO:0000256" key="9">
    <source>
        <dbReference type="SAM" id="MobiDB-lite"/>
    </source>
</evidence>
<feature type="transmembrane region" description="Helical" evidence="8">
    <location>
        <begin position="62"/>
        <end position="85"/>
    </location>
</feature>
<evidence type="ECO:0000313" key="12">
    <source>
        <dbReference type="Proteomes" id="UP000092582"/>
    </source>
</evidence>
<reference evidence="11 12" key="1">
    <citation type="submission" date="2016-06" db="EMBL/GenBank/DDBJ databases">
        <title>Genome sequencing of Cryobacterium arcticum PAMC 27867.</title>
        <authorList>
            <person name="Lee J."/>
            <person name="Kim O.-S."/>
        </authorList>
    </citation>
    <scope>NUCLEOTIDE SEQUENCE [LARGE SCALE GENOMIC DNA]</scope>
    <source>
        <strain evidence="11 12">PAMC 27867</strain>
        <plasmid evidence="12">pp27867_1</plasmid>
    </source>
</reference>
<dbReference type="GO" id="GO:0016410">
    <property type="term" value="F:N-acyltransferase activity"/>
    <property type="evidence" value="ECO:0007669"/>
    <property type="project" value="UniProtKB-UniRule"/>
</dbReference>
<comment type="caution">
    <text evidence="8">Lacks conserved residue(s) required for the propagation of feature annotation.</text>
</comment>
<dbReference type="UniPathway" id="UPA00666"/>
<dbReference type="EMBL" id="CP016283">
    <property type="protein sequence ID" value="ANP74844.1"/>
    <property type="molecule type" value="Genomic_DNA"/>
</dbReference>
<dbReference type="GO" id="GO:0042158">
    <property type="term" value="P:lipoprotein biosynthetic process"/>
    <property type="evidence" value="ECO:0007669"/>
    <property type="project" value="UniProtKB-UniRule"/>
</dbReference>
<dbReference type="KEGG" id="cart:PA27867_3935"/>
<feature type="transmembrane region" description="Helical" evidence="8">
    <location>
        <begin position="138"/>
        <end position="158"/>
    </location>
</feature>
<dbReference type="Pfam" id="PF20154">
    <property type="entry name" value="LNT_N"/>
    <property type="match status" value="1"/>
</dbReference>
<keyword evidence="2 8" id="KW-1003">Cell membrane</keyword>
<keyword evidence="6 8" id="KW-0472">Membrane</keyword>
<keyword evidence="4 8" id="KW-0812">Transmembrane</keyword>
<dbReference type="CDD" id="cd07571">
    <property type="entry name" value="ALP_N-acyl_transferase"/>
    <property type="match status" value="1"/>
</dbReference>
<dbReference type="InterPro" id="IPR004563">
    <property type="entry name" value="Apolipo_AcylTrfase"/>
</dbReference>
<feature type="region of interest" description="Disordered" evidence="9">
    <location>
        <begin position="451"/>
        <end position="472"/>
    </location>
</feature>
<keyword evidence="11" id="KW-0614">Plasmid</keyword>
<dbReference type="GO" id="GO:0005886">
    <property type="term" value="C:plasma membrane"/>
    <property type="evidence" value="ECO:0007669"/>
    <property type="project" value="UniProtKB-SubCell"/>
</dbReference>
<dbReference type="NCBIfam" id="TIGR00546">
    <property type="entry name" value="lnt"/>
    <property type="match status" value="1"/>
</dbReference>
<keyword evidence="7 8" id="KW-0012">Acyltransferase</keyword>
<keyword evidence="12" id="KW-1185">Reference proteome</keyword>
<proteinExistence type="inferred from homology"/>
<evidence type="ECO:0000256" key="2">
    <source>
        <dbReference type="ARBA" id="ARBA00022475"/>
    </source>
</evidence>
<dbReference type="Pfam" id="PF00795">
    <property type="entry name" value="CN_hydrolase"/>
    <property type="match status" value="1"/>
</dbReference>
<protein>
    <recommendedName>
        <fullName evidence="8">Apolipoprotein N-acyltransferase</fullName>
        <shortName evidence="8">ALP N-acyltransferase</shortName>
        <ecNumber evidence="8">2.3.1.269</ecNumber>
    </recommendedName>
</protein>
<dbReference type="Proteomes" id="UP000092582">
    <property type="component" value="Plasmid pP27867_1"/>
</dbReference>
<evidence type="ECO:0000259" key="10">
    <source>
        <dbReference type="PROSITE" id="PS50263"/>
    </source>
</evidence>
<dbReference type="InterPro" id="IPR045378">
    <property type="entry name" value="LNT_N"/>
</dbReference>
<sequence length="472" mass="50328">MGFLGGFAFWGTHILWLTVYLGPVPWLALAGLEAVFFAAGCALIAVAWRFTDRAFRGVFGRYGFTPIVVACLWTLREFVTSNWPYGGFSWGRLAFSQSESPFGELVAWVGISGLSFLLAWVGALFVQVLRSRTFRRRAALAVIPVGLITVFLAVPPVAIAEAGTMRVAGVQGDSDAGLFGEYKPGEILGDHVAATEPLYGEDVDVVVWPENAADLNPLKNGQAADILDDVTERMNAPLVTGTITSDGDKTFNSLLLWNRGSGAVDQYDKMHPVPFAEYIPDRDFWFPLAPGLLSLIPRDYTIGTRDNIFELEEVKAGLAICFDIVDDNLIRQMVAGGAELILAPSNNADFGRSDESVQQLAIARLRAIEYGRSVVNVSTVGTSAVIAPDGSTIDRLPAFTPGSMVADVPLSTTITPAALLGAGIELTLSALGLAGLVLALIVGRGIGAPQGTGGKSGKLSPSRLTRDEEPHT</sequence>
<dbReference type="InterPro" id="IPR003010">
    <property type="entry name" value="C-N_Hydrolase"/>
</dbReference>
<keyword evidence="3 8" id="KW-0808">Transferase</keyword>
<evidence type="ECO:0000256" key="6">
    <source>
        <dbReference type="ARBA" id="ARBA00023136"/>
    </source>
</evidence>
<dbReference type="SUPFAM" id="SSF56317">
    <property type="entry name" value="Carbon-nitrogen hydrolase"/>
    <property type="match status" value="1"/>
</dbReference>
<dbReference type="PANTHER" id="PTHR38686:SF1">
    <property type="entry name" value="APOLIPOPROTEIN N-ACYLTRANSFERASE"/>
    <property type="match status" value="1"/>
</dbReference>
<dbReference type="HAMAP" id="MF_01148">
    <property type="entry name" value="Lnt"/>
    <property type="match status" value="1"/>
</dbReference>
<evidence type="ECO:0000256" key="1">
    <source>
        <dbReference type="ARBA" id="ARBA00004651"/>
    </source>
</evidence>
<dbReference type="PANTHER" id="PTHR38686">
    <property type="entry name" value="APOLIPOPROTEIN N-ACYLTRANSFERASE"/>
    <property type="match status" value="1"/>
</dbReference>
<evidence type="ECO:0000256" key="3">
    <source>
        <dbReference type="ARBA" id="ARBA00022679"/>
    </source>
</evidence>
<dbReference type="EC" id="2.3.1.269" evidence="8"/>
<dbReference type="AlphaFoldDB" id="A0A1B1BQH6"/>
<evidence type="ECO:0000256" key="5">
    <source>
        <dbReference type="ARBA" id="ARBA00022989"/>
    </source>
</evidence>
<dbReference type="Gene3D" id="3.60.110.10">
    <property type="entry name" value="Carbon-nitrogen hydrolase"/>
    <property type="match status" value="1"/>
</dbReference>
<name>A0A1B1BQH6_9MICO</name>
<evidence type="ECO:0000313" key="11">
    <source>
        <dbReference type="EMBL" id="ANP74844.1"/>
    </source>
</evidence>
<comment type="subcellular location">
    <subcellularLocation>
        <location evidence="1 8">Cell membrane</location>
        <topology evidence="1 8">Multi-pass membrane protein</topology>
    </subcellularLocation>
</comment>
<gene>
    <name evidence="8" type="primary">lnt</name>
    <name evidence="11" type="ORF">PA27867_3935</name>
</gene>
<feature type="transmembrane region" description="Helical" evidence="8">
    <location>
        <begin position="26"/>
        <end position="50"/>
    </location>
</feature>